<gene>
    <name evidence="3" type="ORF">GCM10010334_62620</name>
</gene>
<feature type="chain" id="PRO_5037287917" evidence="2">
    <location>
        <begin position="33"/>
        <end position="411"/>
    </location>
</feature>
<dbReference type="InterPro" id="IPR013517">
    <property type="entry name" value="FG-GAP"/>
</dbReference>
<evidence type="ECO:0000256" key="2">
    <source>
        <dbReference type="SAM" id="SignalP"/>
    </source>
</evidence>
<dbReference type="RefSeq" id="WP_229898337.1">
    <property type="nucleotide sequence ID" value="NZ_BMVC01000014.1"/>
</dbReference>
<organism evidence="3 4">
    <name type="scientific">Streptomyces finlayi</name>
    <dbReference type="NCBI Taxonomy" id="67296"/>
    <lineage>
        <taxon>Bacteria</taxon>
        <taxon>Bacillati</taxon>
        <taxon>Actinomycetota</taxon>
        <taxon>Actinomycetes</taxon>
        <taxon>Kitasatosporales</taxon>
        <taxon>Streptomycetaceae</taxon>
        <taxon>Streptomyces</taxon>
    </lineage>
</organism>
<evidence type="ECO:0000313" key="4">
    <source>
        <dbReference type="Proteomes" id="UP000638353"/>
    </source>
</evidence>
<dbReference type="Gene3D" id="2.60.20.10">
    <property type="entry name" value="Crystallins"/>
    <property type="match status" value="1"/>
</dbReference>
<dbReference type="SUPFAM" id="SSF69318">
    <property type="entry name" value="Integrin alpha N-terminal domain"/>
    <property type="match status" value="1"/>
</dbReference>
<dbReference type="Gene3D" id="2.130.10.130">
    <property type="entry name" value="Integrin alpha, N-terminal"/>
    <property type="match status" value="1"/>
</dbReference>
<protein>
    <submittedName>
        <fullName evidence="3">ATP/GTP-binding protein</fullName>
    </submittedName>
</protein>
<dbReference type="InterPro" id="IPR028994">
    <property type="entry name" value="Integrin_alpha_N"/>
</dbReference>
<sequence length="411" mass="44239">MRSTSARLARSTAVAVAASLAALTLSAPSASAATGERRCPAGKFCLFQYQDFKGEMKIVTSSMPTMGKWDNSTSSLVNNSAYWVQVNTNPETALPGERWIIAPHHGADNFGGPKFRKLWDNTISSLRMATTEYETVHRVPWMDWSRSASDDRPQGLPAVAQFGDLNNDRRPDLLERADDGRLWFLSGITGADGGTRGRLVGGGWNSMTQLSRHGDHNSDGKEDLYARDTAGTLWFYPGRGDGAFGNRTKVGGGWNSMREISAAGDLTGDGRRDLLARDTAGTLWAYPGNGKGTFAARTKVGGGWNTMNRLVSPGDLTGDGKADLLARDGSETLWLYPGNGRGAFAARKKMPGKWPADEHVIAAGDINGDGRSDLLHTVFSSLYVQHGNGSGGLGGAQYDTLWDEGDRVRAF</sequence>
<reference evidence="3" key="1">
    <citation type="journal article" date="2014" name="Int. J. Syst. Evol. Microbiol.">
        <title>Complete genome sequence of Corynebacterium casei LMG S-19264T (=DSM 44701T), isolated from a smear-ripened cheese.</title>
        <authorList>
            <consortium name="US DOE Joint Genome Institute (JGI-PGF)"/>
            <person name="Walter F."/>
            <person name="Albersmeier A."/>
            <person name="Kalinowski J."/>
            <person name="Ruckert C."/>
        </authorList>
    </citation>
    <scope>NUCLEOTIDE SEQUENCE</scope>
    <source>
        <strain evidence="3">JCM 4637</strain>
    </source>
</reference>
<dbReference type="Pfam" id="PF03995">
    <property type="entry name" value="Inhibitor_I36"/>
    <property type="match status" value="1"/>
</dbReference>
<dbReference type="EMBL" id="BMVC01000014">
    <property type="protein sequence ID" value="GHD08850.1"/>
    <property type="molecule type" value="Genomic_DNA"/>
</dbReference>
<evidence type="ECO:0000313" key="3">
    <source>
        <dbReference type="EMBL" id="GHD08850.1"/>
    </source>
</evidence>
<name>A0A919CD76_9ACTN</name>
<dbReference type="Gene3D" id="2.20.25.650">
    <property type="entry name" value="Tachylectin-2-like"/>
    <property type="match status" value="1"/>
</dbReference>
<feature type="signal peptide" evidence="2">
    <location>
        <begin position="1"/>
        <end position="32"/>
    </location>
</feature>
<dbReference type="AlphaFoldDB" id="A0A919CD76"/>
<evidence type="ECO:0000256" key="1">
    <source>
        <dbReference type="ARBA" id="ARBA00022729"/>
    </source>
</evidence>
<dbReference type="Proteomes" id="UP000638353">
    <property type="component" value="Unassembled WGS sequence"/>
</dbReference>
<dbReference type="PANTHER" id="PTHR46580">
    <property type="entry name" value="SENSOR KINASE-RELATED"/>
    <property type="match status" value="1"/>
</dbReference>
<dbReference type="PANTHER" id="PTHR46580:SF4">
    <property type="entry name" value="ATP_GTP-BINDING PROTEIN"/>
    <property type="match status" value="1"/>
</dbReference>
<accession>A0A919CD76</accession>
<keyword evidence="1 2" id="KW-0732">Signal</keyword>
<dbReference type="Pfam" id="PF13517">
    <property type="entry name" value="FG-GAP_3"/>
    <property type="match status" value="1"/>
</dbReference>
<comment type="caution">
    <text evidence="3">The sequence shown here is derived from an EMBL/GenBank/DDBJ whole genome shotgun (WGS) entry which is preliminary data.</text>
</comment>
<proteinExistence type="predicted"/>
<reference evidence="3" key="2">
    <citation type="submission" date="2020-09" db="EMBL/GenBank/DDBJ databases">
        <authorList>
            <person name="Sun Q."/>
            <person name="Ohkuma M."/>
        </authorList>
    </citation>
    <scope>NUCLEOTIDE SEQUENCE</scope>
    <source>
        <strain evidence="3">JCM 4637</strain>
    </source>
</reference>